<sequence>MTIPSVINSSQVVADVIENRLTQNEEDLTPNETSIDDSGEKTCESNTMSKETVINNNTLKSGSQTDGADFVSETVATKESVEHTEPTESKTVSSDQKLSSKEGGNDKEKQANSSAVGDIATGTNGTSAWVIDENGILHIYSGKLPEFPAGGDKPSWFDYRQSIKKVVLEGEVIAGTHLDYFFAYLTNVTQIDNLNFLNTNATTTMIGTFQHLPALKQIDVSGLNTASLVSMDSMFFGSSALTTLDISSWDMSNIDTWKYDTSAFPPNLNYITLGKKTVLGGYYLNAPPNDGVYGGVWINVETKARYDREKLTKTYDGDTMAGDYMWAKVPKLNVRNITLYTGESWNPQDGFISASDDLGDELYSLTNDIKILGDQVDLSYPGVYEVEYRYYYNSANTTNSVSGTSKVTVKDNKTTVNVHDSTIYAGDSWQAADNFDSALDKEGNPIYFQDLVVDESNADTSKAGTFEVKYTYDGVTSIATVTVKEKQTTVNVHDSTIYVGDNWQAEDNFDSALDKDGNDVDFSALTVDASKADTSKVGSFEVAYTYDGITSTAIITVKEKMTAVNVHDSTIYVGDNWQAEDNFDGALDKDGNSVDFQDLVVNDSEADTSKAGSFDVTYTYDGVTSTAIVTVKDKMTAVNVHDSTIYVGDNWQAEDNFDSALDKNGNSIDFQDLTVDASQSDTSKAGSFKVTYTYDGITSTAIVTVKEKMTAVNVHDSTIYVGDNWEAENNFDGALDKDGNDVDFSALMVDDSKADTSKAGTFEVAYTYDGVTSTAIVTVKEKMTTVNVHDSTIYVGDKWEAEDNFNSALDKDGNPIDFQELTVDASKAETNKAGTFEVTYTYDGVTSTAIVTVKEKMTAVNVHDSTIYVGDKWTAKENFDNALDKAGKKVMYEDLTVDASQVDTSKAGSYEVSYSYDGITVTATVTVKEKLSQEKPADDSEHTSQEQEKENQKKITPDSKKQVTLPKTNENKSVVELVAGVIIVLLTGVIFFWKKKKSE</sequence>
<feature type="compositionally biased region" description="Acidic residues" evidence="5">
    <location>
        <begin position="24"/>
        <end position="37"/>
    </location>
</feature>
<dbReference type="AlphaFoldDB" id="A0A415ENS1"/>
<accession>A0A415ENS1</accession>
<proteinExistence type="predicted"/>
<evidence type="ECO:0000313" key="9">
    <source>
        <dbReference type="Proteomes" id="UP000286288"/>
    </source>
</evidence>
<comment type="caution">
    <text evidence="8">The sequence shown here is derived from an EMBL/GenBank/DDBJ whole genome shotgun (WGS) entry which is preliminary data.</text>
</comment>
<feature type="region of interest" description="Disordered" evidence="5">
    <location>
        <begin position="931"/>
        <end position="965"/>
    </location>
</feature>
<evidence type="ECO:0000256" key="2">
    <source>
        <dbReference type="ARBA" id="ARBA00022525"/>
    </source>
</evidence>
<keyword evidence="6" id="KW-1133">Transmembrane helix</keyword>
<dbReference type="InterPro" id="IPR013783">
    <property type="entry name" value="Ig-like_fold"/>
</dbReference>
<feature type="compositionally biased region" description="Polar residues" evidence="5">
    <location>
        <begin position="44"/>
        <end position="66"/>
    </location>
</feature>
<feature type="compositionally biased region" description="Basic and acidic residues" evidence="5">
    <location>
        <begin position="98"/>
        <end position="110"/>
    </location>
</feature>
<evidence type="ECO:0000256" key="4">
    <source>
        <dbReference type="ARBA" id="ARBA00023088"/>
    </source>
</evidence>
<dbReference type="InterPro" id="IPR019931">
    <property type="entry name" value="LPXTG_anchor"/>
</dbReference>
<dbReference type="Pfam" id="PF07523">
    <property type="entry name" value="Big_3"/>
    <property type="match status" value="8"/>
</dbReference>
<feature type="region of interest" description="Disordered" evidence="5">
    <location>
        <begin position="23"/>
        <end position="118"/>
    </location>
</feature>
<dbReference type="NCBIfam" id="TIGR01167">
    <property type="entry name" value="LPXTG_anchor"/>
    <property type="match status" value="1"/>
</dbReference>
<dbReference type="Pfam" id="PF00746">
    <property type="entry name" value="Gram_pos_anchor"/>
    <property type="match status" value="1"/>
</dbReference>
<dbReference type="InterPro" id="IPR011889">
    <property type="entry name" value="Liste_lipo_26"/>
</dbReference>
<name>A0A415ENS1_ENTCA</name>
<feature type="compositionally biased region" description="Basic and acidic residues" evidence="5">
    <location>
        <begin position="931"/>
        <end position="961"/>
    </location>
</feature>
<keyword evidence="1" id="KW-0134">Cell wall</keyword>
<dbReference type="Gene3D" id="2.60.40.10">
    <property type="entry name" value="Immunoglobulins"/>
    <property type="match status" value="8"/>
</dbReference>
<dbReference type="InterPro" id="IPR022038">
    <property type="entry name" value="Ig-like_bact"/>
</dbReference>
<evidence type="ECO:0000256" key="5">
    <source>
        <dbReference type="SAM" id="MobiDB-lite"/>
    </source>
</evidence>
<evidence type="ECO:0000256" key="3">
    <source>
        <dbReference type="ARBA" id="ARBA00022729"/>
    </source>
</evidence>
<feature type="transmembrane region" description="Helical" evidence="6">
    <location>
        <begin position="974"/>
        <end position="993"/>
    </location>
</feature>
<dbReference type="InterPro" id="IPR005046">
    <property type="entry name" value="DUF285"/>
</dbReference>
<dbReference type="InterPro" id="IPR032675">
    <property type="entry name" value="LRR_dom_sf"/>
</dbReference>
<gene>
    <name evidence="8" type="ORF">DW084_16115</name>
</gene>
<keyword evidence="3" id="KW-0732">Signal</keyword>
<evidence type="ECO:0000259" key="7">
    <source>
        <dbReference type="PROSITE" id="PS50847"/>
    </source>
</evidence>
<organism evidence="8 9">
    <name type="scientific">Enterococcus casseliflavus</name>
    <name type="common">Enterococcus flavescens</name>
    <dbReference type="NCBI Taxonomy" id="37734"/>
    <lineage>
        <taxon>Bacteria</taxon>
        <taxon>Bacillati</taxon>
        <taxon>Bacillota</taxon>
        <taxon>Bacilli</taxon>
        <taxon>Lactobacillales</taxon>
        <taxon>Enterococcaceae</taxon>
        <taxon>Enterococcus</taxon>
    </lineage>
</organism>
<dbReference type="EMBL" id="QRMZ01000028">
    <property type="protein sequence ID" value="RHK04315.1"/>
    <property type="molecule type" value="Genomic_DNA"/>
</dbReference>
<feature type="compositionally biased region" description="Basic and acidic residues" evidence="5">
    <location>
        <begin position="79"/>
        <end position="88"/>
    </location>
</feature>
<dbReference type="SUPFAM" id="SSF52047">
    <property type="entry name" value="RNI-like"/>
    <property type="match status" value="1"/>
</dbReference>
<keyword evidence="6" id="KW-0472">Membrane</keyword>
<dbReference type="NCBIfam" id="TIGR02167">
    <property type="entry name" value="Liste_lipo_26"/>
    <property type="match status" value="1"/>
</dbReference>
<keyword evidence="6" id="KW-0812">Transmembrane</keyword>
<dbReference type="Proteomes" id="UP000286288">
    <property type="component" value="Unassembled WGS sequence"/>
</dbReference>
<evidence type="ECO:0000256" key="1">
    <source>
        <dbReference type="ARBA" id="ARBA00022512"/>
    </source>
</evidence>
<evidence type="ECO:0000313" key="8">
    <source>
        <dbReference type="EMBL" id="RHK04315.1"/>
    </source>
</evidence>
<dbReference type="Pfam" id="PF03382">
    <property type="entry name" value="DUF285"/>
    <property type="match status" value="1"/>
</dbReference>
<reference evidence="8 9" key="1">
    <citation type="submission" date="2018-08" db="EMBL/GenBank/DDBJ databases">
        <title>A genome reference for cultivated species of the human gut microbiota.</title>
        <authorList>
            <person name="Zou Y."/>
            <person name="Xue W."/>
            <person name="Luo G."/>
        </authorList>
    </citation>
    <scope>NUCLEOTIDE SEQUENCE [LARGE SCALE GENOMIC DNA]</scope>
    <source>
        <strain evidence="8 9">AF48-16</strain>
    </source>
</reference>
<feature type="domain" description="Gram-positive cocci surface proteins LPxTG" evidence="7">
    <location>
        <begin position="965"/>
        <end position="999"/>
    </location>
</feature>
<dbReference type="Gene3D" id="3.80.10.10">
    <property type="entry name" value="Ribonuclease Inhibitor"/>
    <property type="match status" value="1"/>
</dbReference>
<dbReference type="PROSITE" id="PS50847">
    <property type="entry name" value="GRAM_POS_ANCHORING"/>
    <property type="match status" value="1"/>
</dbReference>
<keyword evidence="4" id="KW-0572">Peptidoglycan-anchor</keyword>
<evidence type="ECO:0000256" key="6">
    <source>
        <dbReference type="SAM" id="Phobius"/>
    </source>
</evidence>
<keyword evidence="2" id="KW-0964">Secreted</keyword>
<protein>
    <submittedName>
        <fullName evidence="8">BspA family leucine-rich repeat surface protein</fullName>
    </submittedName>
</protein>